<gene>
    <name evidence="1" type="ORF">AB05_5644</name>
</gene>
<name>A0A836N5T2_ECOLX</name>
<evidence type="ECO:0000313" key="2">
    <source>
        <dbReference type="Proteomes" id="UP000028038"/>
    </source>
</evidence>
<accession>A0A836N5T2</accession>
<organism evidence="1 2">
    <name type="scientific">Escherichia coli 2-460-02_S1_C1</name>
    <dbReference type="NCBI Taxonomy" id="1444044"/>
    <lineage>
        <taxon>Bacteria</taxon>
        <taxon>Pseudomonadati</taxon>
        <taxon>Pseudomonadota</taxon>
        <taxon>Gammaproteobacteria</taxon>
        <taxon>Enterobacterales</taxon>
        <taxon>Enterobacteriaceae</taxon>
        <taxon>Escherichia</taxon>
    </lineage>
</organism>
<dbReference type="AlphaFoldDB" id="A0A836N5T2"/>
<proteinExistence type="predicted"/>
<dbReference type="EMBL" id="JOSS01000161">
    <property type="protein sequence ID" value="KEO20907.1"/>
    <property type="molecule type" value="Genomic_DNA"/>
</dbReference>
<sequence>MYEYPGSINSSVRKCIDKKQNKSVARKMNLLIQYPFIR</sequence>
<reference evidence="1 2" key="1">
    <citation type="submission" date="2014-06" db="EMBL/GenBank/DDBJ databases">
        <title>Genetic Variability of E. coli after antibiotic treatment.</title>
        <authorList>
            <person name="Silbergeld E."/>
            <person name="Coles C."/>
            <person name="Seidman J.C."/>
            <person name="You Y."/>
            <person name="George J."/>
            <person name="Nadendla S."/>
            <person name="Daugherty S.C."/>
            <person name="Nagaraj S."/>
            <person name="Ott S."/>
            <person name="Klega K."/>
            <person name="Rasko D."/>
        </authorList>
    </citation>
    <scope>NUCLEOTIDE SEQUENCE [LARGE SCALE GENOMIC DNA]</scope>
    <source>
        <strain evidence="1 2">2-460-02_S1_C1</strain>
    </source>
</reference>
<evidence type="ECO:0000313" key="1">
    <source>
        <dbReference type="EMBL" id="KEO20907.1"/>
    </source>
</evidence>
<protein>
    <submittedName>
        <fullName evidence="1">Uncharacterized protein</fullName>
    </submittedName>
</protein>
<dbReference type="Proteomes" id="UP000028038">
    <property type="component" value="Unassembled WGS sequence"/>
</dbReference>
<comment type="caution">
    <text evidence="1">The sequence shown here is derived from an EMBL/GenBank/DDBJ whole genome shotgun (WGS) entry which is preliminary data.</text>
</comment>